<evidence type="ECO:0000256" key="1">
    <source>
        <dbReference type="SAM" id="Coils"/>
    </source>
</evidence>
<evidence type="ECO:0000313" key="3">
    <source>
        <dbReference type="EMBL" id="QQR28721.1"/>
    </source>
</evidence>
<keyword evidence="4" id="KW-1185">Reference proteome</keyword>
<reference evidence="2" key="1">
    <citation type="journal article" date="2017" name="Genome Announc.">
        <title>High-Quality Whole-Genome Sequences of the Oligo-Mouse-Microbiota Bacterial Community.</title>
        <authorList>
            <person name="Garzetti D."/>
            <person name="Brugiroux S."/>
            <person name="Bunk B."/>
            <person name="Pukall R."/>
            <person name="McCoy K.D."/>
            <person name="Macpherson A.J."/>
            <person name="Stecher B."/>
        </authorList>
    </citation>
    <scope>NUCLEOTIDE SEQUENCE</scope>
    <source>
        <strain evidence="2">KB18</strain>
    </source>
</reference>
<evidence type="ECO:0000313" key="5">
    <source>
        <dbReference type="Proteomes" id="UP000596035"/>
    </source>
</evidence>
<evidence type="ECO:0000313" key="4">
    <source>
        <dbReference type="Proteomes" id="UP000196710"/>
    </source>
</evidence>
<keyword evidence="1" id="KW-0175">Coiled coil</keyword>
<accession>A0A1Z2XLX1</accession>
<dbReference type="Proteomes" id="UP000596035">
    <property type="component" value="Chromosome"/>
</dbReference>
<evidence type="ECO:0008006" key="6">
    <source>
        <dbReference type="Google" id="ProtNLM"/>
    </source>
</evidence>
<dbReference type="RefSeq" id="WP_066536637.1">
    <property type="nucleotide sequence ID" value="NZ_CAPVCI010000028.1"/>
</dbReference>
<sequence length="105" mass="11198">MAKETMQAISDAELKARNTVLHAKEEGERITAEAESQGAEALKAAAKEARKKADVLCGVARADAEKTRAAVREQTLALQEELRKSAGANGARVAEEIRKIVLGKA</sequence>
<reference evidence="4" key="2">
    <citation type="submission" date="2017-05" db="EMBL/GenBank/DDBJ databases">
        <title>Improved OligoMM genomes.</title>
        <authorList>
            <person name="Garzetti D."/>
        </authorList>
    </citation>
    <scope>NUCLEOTIDE SEQUENCE [LARGE SCALE GENOMIC DNA]</scope>
    <source>
        <strain evidence="4">KB18</strain>
    </source>
</reference>
<dbReference type="EMBL" id="CP021422">
    <property type="protein sequence ID" value="ASB39432.1"/>
    <property type="molecule type" value="Genomic_DNA"/>
</dbReference>
<organism evidence="3 5">
    <name type="scientific">Acutalibacter muris</name>
    <dbReference type="NCBI Taxonomy" id="1796620"/>
    <lineage>
        <taxon>Bacteria</taxon>
        <taxon>Bacillati</taxon>
        <taxon>Bacillota</taxon>
        <taxon>Clostridia</taxon>
        <taxon>Eubacteriales</taxon>
        <taxon>Acutalibacteraceae</taxon>
        <taxon>Acutalibacter</taxon>
    </lineage>
</organism>
<feature type="coiled-coil region" evidence="1">
    <location>
        <begin position="32"/>
        <end position="81"/>
    </location>
</feature>
<protein>
    <recommendedName>
        <fullName evidence="6">ATPase</fullName>
    </recommendedName>
</protein>
<reference evidence="3 5" key="3">
    <citation type="submission" date="2020-11" db="EMBL/GenBank/DDBJ databases">
        <title>Closed and high quality bacterial genomes of the OMM12 community.</title>
        <authorList>
            <person name="Marbouty M."/>
            <person name="Lamy-Besnier Q."/>
            <person name="Debarbieux L."/>
            <person name="Koszul R."/>
        </authorList>
    </citation>
    <scope>NUCLEOTIDE SEQUENCE [LARGE SCALE GENOMIC DNA]</scope>
    <source>
        <strain evidence="3 5">KB18</strain>
    </source>
</reference>
<dbReference type="Proteomes" id="UP000196710">
    <property type="component" value="Chromosome"/>
</dbReference>
<evidence type="ECO:0000313" key="2">
    <source>
        <dbReference type="EMBL" id="ASB39432.1"/>
    </source>
</evidence>
<dbReference type="EMBL" id="CP065321">
    <property type="protein sequence ID" value="QQR28721.1"/>
    <property type="molecule type" value="Genomic_DNA"/>
</dbReference>
<dbReference type="KEGG" id="amur:ADH66_01455"/>
<name>A0A1Z2XLX1_9FIRM</name>
<dbReference type="AlphaFoldDB" id="A0A1Z2XLX1"/>
<gene>
    <name evidence="2" type="ORF">ADH66_01455</name>
    <name evidence="3" type="ORF">I5Q82_11470</name>
</gene>
<proteinExistence type="predicted"/>